<accession>A0A382E1K8</accession>
<gene>
    <name evidence="1" type="ORF">METZ01_LOCUS196725</name>
</gene>
<dbReference type="EMBL" id="UINC01041933">
    <property type="protein sequence ID" value="SVB43871.1"/>
    <property type="molecule type" value="Genomic_DNA"/>
</dbReference>
<sequence length="70" mass="7724">VIMQADTGPRLQISGAPNQEFVVEESGDLGKWQVVGGLEKCNAEGKGEYAVEPFDATPGRQRFYRLIKIQ</sequence>
<evidence type="ECO:0000313" key="1">
    <source>
        <dbReference type="EMBL" id="SVB43871.1"/>
    </source>
</evidence>
<organism evidence="1">
    <name type="scientific">marine metagenome</name>
    <dbReference type="NCBI Taxonomy" id="408172"/>
    <lineage>
        <taxon>unclassified sequences</taxon>
        <taxon>metagenomes</taxon>
        <taxon>ecological metagenomes</taxon>
    </lineage>
</organism>
<dbReference type="AlphaFoldDB" id="A0A382E1K8"/>
<feature type="non-terminal residue" evidence="1">
    <location>
        <position position="1"/>
    </location>
</feature>
<reference evidence="1" key="1">
    <citation type="submission" date="2018-05" db="EMBL/GenBank/DDBJ databases">
        <authorList>
            <person name="Lanie J.A."/>
            <person name="Ng W.-L."/>
            <person name="Kazmierczak K.M."/>
            <person name="Andrzejewski T.M."/>
            <person name="Davidsen T.M."/>
            <person name="Wayne K.J."/>
            <person name="Tettelin H."/>
            <person name="Glass J.I."/>
            <person name="Rusch D."/>
            <person name="Podicherti R."/>
            <person name="Tsui H.-C.T."/>
            <person name="Winkler M.E."/>
        </authorList>
    </citation>
    <scope>NUCLEOTIDE SEQUENCE</scope>
</reference>
<proteinExistence type="predicted"/>
<name>A0A382E1K8_9ZZZZ</name>
<protein>
    <submittedName>
        <fullName evidence="1">Uncharacterized protein</fullName>
    </submittedName>
</protein>